<gene>
    <name evidence="1" type="ORF">FDG2_2962</name>
</gene>
<name>A0A1C3NYQ9_9ACTN</name>
<keyword evidence="2" id="KW-1185">Reference proteome</keyword>
<evidence type="ECO:0000313" key="2">
    <source>
        <dbReference type="Proteomes" id="UP000199013"/>
    </source>
</evidence>
<dbReference type="Proteomes" id="UP000199013">
    <property type="component" value="Unassembled WGS sequence"/>
</dbReference>
<sequence length="49" mass="5527">MTAARKCPALPLEPAVDAPRTESVYTCRKPESRDLPERWPWTGRPYGLG</sequence>
<dbReference type="EMBL" id="FLUV01001251">
    <property type="protein sequence ID" value="SBW22671.1"/>
    <property type="molecule type" value="Genomic_DNA"/>
</dbReference>
<organism evidence="1 2">
    <name type="scientific">Candidatus Protofrankia californiensis</name>
    <dbReference type="NCBI Taxonomy" id="1839754"/>
    <lineage>
        <taxon>Bacteria</taxon>
        <taxon>Bacillati</taxon>
        <taxon>Actinomycetota</taxon>
        <taxon>Actinomycetes</taxon>
        <taxon>Frankiales</taxon>
        <taxon>Frankiaceae</taxon>
        <taxon>Protofrankia</taxon>
    </lineage>
</organism>
<proteinExistence type="predicted"/>
<reference evidence="2" key="1">
    <citation type="submission" date="2016-02" db="EMBL/GenBank/DDBJ databases">
        <authorList>
            <person name="Wibberg D."/>
        </authorList>
    </citation>
    <scope>NUCLEOTIDE SEQUENCE [LARGE SCALE GENOMIC DNA]</scope>
</reference>
<evidence type="ECO:0000313" key="1">
    <source>
        <dbReference type="EMBL" id="SBW22671.1"/>
    </source>
</evidence>
<dbReference type="AlphaFoldDB" id="A0A1C3NYQ9"/>
<protein>
    <submittedName>
        <fullName evidence="1">Uncharacterized protein</fullName>
    </submittedName>
</protein>
<accession>A0A1C3NYQ9</accession>